<dbReference type="Proteomes" id="UP001212841">
    <property type="component" value="Unassembled WGS sequence"/>
</dbReference>
<dbReference type="PANTHER" id="PTHR43628">
    <property type="entry name" value="ACTIVATOR OF C KINASE PROTEIN 1-RELATED"/>
    <property type="match status" value="1"/>
</dbReference>
<comment type="caution">
    <text evidence="1">The sequence shown here is derived from an EMBL/GenBank/DDBJ whole genome shotgun (WGS) entry which is preliminary data.</text>
</comment>
<dbReference type="Pfam" id="PF08238">
    <property type="entry name" value="Sel1"/>
    <property type="match status" value="3"/>
</dbReference>
<dbReference type="SMART" id="SM00671">
    <property type="entry name" value="SEL1"/>
    <property type="match status" value="3"/>
</dbReference>
<keyword evidence="2" id="KW-1185">Reference proteome</keyword>
<dbReference type="Gene3D" id="1.25.40.10">
    <property type="entry name" value="Tetratricopeptide repeat domain"/>
    <property type="match status" value="1"/>
</dbReference>
<name>A0AAD5WYG2_9FUNG</name>
<dbReference type="EMBL" id="JADGJD010001230">
    <property type="protein sequence ID" value="KAJ3045452.1"/>
    <property type="molecule type" value="Genomic_DNA"/>
</dbReference>
<dbReference type="InterPro" id="IPR006597">
    <property type="entry name" value="Sel1-like"/>
</dbReference>
<evidence type="ECO:0000313" key="2">
    <source>
        <dbReference type="Proteomes" id="UP001212841"/>
    </source>
</evidence>
<accession>A0AAD5WYG2</accession>
<dbReference type="InterPro" id="IPR052945">
    <property type="entry name" value="Mitotic_Regulator"/>
</dbReference>
<gene>
    <name evidence="1" type="ORF">HK097_001214</name>
</gene>
<dbReference type="SUPFAM" id="SSF81901">
    <property type="entry name" value="HCP-like"/>
    <property type="match status" value="1"/>
</dbReference>
<organism evidence="1 2">
    <name type="scientific">Rhizophlyctis rosea</name>
    <dbReference type="NCBI Taxonomy" id="64517"/>
    <lineage>
        <taxon>Eukaryota</taxon>
        <taxon>Fungi</taxon>
        <taxon>Fungi incertae sedis</taxon>
        <taxon>Chytridiomycota</taxon>
        <taxon>Chytridiomycota incertae sedis</taxon>
        <taxon>Chytridiomycetes</taxon>
        <taxon>Rhizophlyctidales</taxon>
        <taxon>Rhizophlyctidaceae</taxon>
        <taxon>Rhizophlyctis</taxon>
    </lineage>
</organism>
<dbReference type="InterPro" id="IPR011990">
    <property type="entry name" value="TPR-like_helical_dom_sf"/>
</dbReference>
<proteinExistence type="predicted"/>
<feature type="non-terminal residue" evidence="1">
    <location>
        <position position="157"/>
    </location>
</feature>
<dbReference type="PANTHER" id="PTHR43628:SF1">
    <property type="entry name" value="CHITIN SYNTHASE REGULATORY FACTOR 2-RELATED"/>
    <property type="match status" value="1"/>
</dbReference>
<dbReference type="AlphaFoldDB" id="A0AAD5WYG2"/>
<sequence length="157" mass="18401">MQHLDPWREIHLVWLPDFQRNHSLAYDWKGIPIKPHFRLKEVYSSSYVRSESQYKLAITFDPDYGSDPPRNWPGAIYWHRKSAEQEHATAQRILGVACYNEKGLEQALNKAVKWYTKAAKGGDLVAMHKLGLCYFKGPSVELNNAAAVRWYERRRRL</sequence>
<reference evidence="1" key="1">
    <citation type="submission" date="2020-05" db="EMBL/GenBank/DDBJ databases">
        <title>Phylogenomic resolution of chytrid fungi.</title>
        <authorList>
            <person name="Stajich J.E."/>
            <person name="Amses K."/>
            <person name="Simmons R."/>
            <person name="Seto K."/>
            <person name="Myers J."/>
            <person name="Bonds A."/>
            <person name="Quandt C.A."/>
            <person name="Barry K."/>
            <person name="Liu P."/>
            <person name="Grigoriev I."/>
            <person name="Longcore J.E."/>
            <person name="James T.Y."/>
        </authorList>
    </citation>
    <scope>NUCLEOTIDE SEQUENCE</scope>
    <source>
        <strain evidence="1">JEL0318</strain>
    </source>
</reference>
<evidence type="ECO:0008006" key="3">
    <source>
        <dbReference type="Google" id="ProtNLM"/>
    </source>
</evidence>
<evidence type="ECO:0000313" key="1">
    <source>
        <dbReference type="EMBL" id="KAJ3045452.1"/>
    </source>
</evidence>
<protein>
    <recommendedName>
        <fullName evidence="3">Sel1 repeat family protein</fullName>
    </recommendedName>
</protein>